<evidence type="ECO:0000256" key="11">
    <source>
        <dbReference type="ARBA" id="ARBA00049340"/>
    </source>
</evidence>
<dbReference type="CDD" id="cd04208">
    <property type="entry name" value="CuRO_2_CuNIR"/>
    <property type="match status" value="1"/>
</dbReference>
<keyword evidence="7" id="KW-0479">Metal-binding</keyword>
<evidence type="ECO:0000256" key="1">
    <source>
        <dbReference type="ARBA" id="ARBA00001960"/>
    </source>
</evidence>
<protein>
    <recommendedName>
        <fullName evidence="6">Copper-containing nitrite reductase</fullName>
        <ecNumber evidence="5">1.7.2.1</ecNumber>
    </recommendedName>
</protein>
<evidence type="ECO:0000313" key="14">
    <source>
        <dbReference type="Proteomes" id="UP001054811"/>
    </source>
</evidence>
<dbReference type="Proteomes" id="UP001054811">
    <property type="component" value="Chromosome"/>
</dbReference>
<feature type="domain" description="Plastocyanin-like" evidence="12">
    <location>
        <begin position="3"/>
        <end position="111"/>
    </location>
</feature>
<dbReference type="PANTHER" id="PTHR11709:SF394">
    <property type="entry name" value="FI03373P-RELATED"/>
    <property type="match status" value="1"/>
</dbReference>
<dbReference type="InterPro" id="IPR011707">
    <property type="entry name" value="Cu-oxidase-like_N"/>
</dbReference>
<organism evidence="13 14">
    <name type="scientific">Microbacterium elymi</name>
    <dbReference type="NCBI Taxonomy" id="2909587"/>
    <lineage>
        <taxon>Bacteria</taxon>
        <taxon>Bacillati</taxon>
        <taxon>Actinomycetota</taxon>
        <taxon>Actinomycetes</taxon>
        <taxon>Micrococcales</taxon>
        <taxon>Microbacteriaceae</taxon>
        <taxon>Microbacterium</taxon>
    </lineage>
</organism>
<comment type="cofactor">
    <cofactor evidence="1">
        <name>Cu(+)</name>
        <dbReference type="ChEBI" id="CHEBI:49552"/>
    </cofactor>
</comment>
<name>A0ABY5NMV9_9MICO</name>
<comment type="similarity">
    <text evidence="3">Belongs to the multicopper oxidase family.</text>
</comment>
<evidence type="ECO:0000256" key="9">
    <source>
        <dbReference type="ARBA" id="ARBA00023002"/>
    </source>
</evidence>
<accession>A0ABY5NMV9</accession>
<keyword evidence="8" id="KW-0677">Repeat</keyword>
<dbReference type="InterPro" id="IPR008972">
    <property type="entry name" value="Cupredoxin"/>
</dbReference>
<evidence type="ECO:0000259" key="12">
    <source>
        <dbReference type="Pfam" id="PF07732"/>
    </source>
</evidence>
<evidence type="ECO:0000256" key="10">
    <source>
        <dbReference type="ARBA" id="ARBA00023008"/>
    </source>
</evidence>
<dbReference type="EC" id="1.7.2.1" evidence="5"/>
<evidence type="ECO:0000313" key="13">
    <source>
        <dbReference type="EMBL" id="UUT36517.1"/>
    </source>
</evidence>
<evidence type="ECO:0000256" key="7">
    <source>
        <dbReference type="ARBA" id="ARBA00022723"/>
    </source>
</evidence>
<gene>
    <name evidence="13" type="ORF">L2X98_20920</name>
</gene>
<sequence length="259" mass="27593">MTVTDKKVEVAPGVIQTLWLYNGTAPGPVLHGRVGDTFVVTLVNKGDMGHSIDFHAGSLAPDEPMRTIPPGESLVYTFTANRSGIWMYHCSTMPMTAHIASGMYGAVVIEPAGLPAVDESYVLVQGEYYLGAHDGGLVDTAKIAAGTPDLVVFNGYANQYDHAPLPAKVGDRVRIWVLDAGLDRATSFHVVGGQFNTVWAEGAYLLKRSGTSGSQALALAPAQGGFVELTFPEAGHYPFVSHYMIDAERGAHGVFDVTK</sequence>
<comment type="subunit">
    <text evidence="4">Homotrimer.</text>
</comment>
<comment type="catalytic activity">
    <reaction evidence="11">
        <text>nitric oxide + Fe(III)-[cytochrome c] + H2O = Fe(II)-[cytochrome c] + nitrite + 2 H(+)</text>
        <dbReference type="Rhea" id="RHEA:15233"/>
        <dbReference type="Rhea" id="RHEA-COMP:10350"/>
        <dbReference type="Rhea" id="RHEA-COMP:14399"/>
        <dbReference type="ChEBI" id="CHEBI:15377"/>
        <dbReference type="ChEBI" id="CHEBI:15378"/>
        <dbReference type="ChEBI" id="CHEBI:16301"/>
        <dbReference type="ChEBI" id="CHEBI:16480"/>
        <dbReference type="ChEBI" id="CHEBI:29033"/>
        <dbReference type="ChEBI" id="CHEBI:29034"/>
        <dbReference type="EC" id="1.7.2.1"/>
    </reaction>
</comment>
<dbReference type="Gene3D" id="2.60.40.420">
    <property type="entry name" value="Cupredoxins - blue copper proteins"/>
    <property type="match status" value="2"/>
</dbReference>
<keyword evidence="10" id="KW-0186">Copper</keyword>
<dbReference type="CDD" id="cd11020">
    <property type="entry name" value="CuRO_1_CuNIR"/>
    <property type="match status" value="1"/>
</dbReference>
<dbReference type="Pfam" id="PF07732">
    <property type="entry name" value="Cu-oxidase_3"/>
    <property type="match status" value="1"/>
</dbReference>
<dbReference type="InterPro" id="IPR001287">
    <property type="entry name" value="NO2-reductase_Cu"/>
</dbReference>
<evidence type="ECO:0000256" key="2">
    <source>
        <dbReference type="ARBA" id="ARBA00001973"/>
    </source>
</evidence>
<dbReference type="InterPro" id="IPR045087">
    <property type="entry name" value="Cu-oxidase_fam"/>
</dbReference>
<evidence type="ECO:0000256" key="5">
    <source>
        <dbReference type="ARBA" id="ARBA00011882"/>
    </source>
</evidence>
<dbReference type="EMBL" id="CP091139">
    <property type="protein sequence ID" value="UUT36517.1"/>
    <property type="molecule type" value="Genomic_DNA"/>
</dbReference>
<reference evidence="13" key="1">
    <citation type="submission" date="2022-01" db="EMBL/GenBank/DDBJ databases">
        <title>Microbacterium eymi and Microbacterium rhizovicinus sp. nov., isolated from the rhizospheric soil of Elymus tsukushiensis, a plant native to the Dokdo Islands, Republic of Korea.</title>
        <authorList>
            <person name="Hwang Y.J."/>
        </authorList>
    </citation>
    <scope>NUCLEOTIDE SEQUENCE</scope>
    <source>
        <strain evidence="13">KUDC0405</strain>
    </source>
</reference>
<dbReference type="PANTHER" id="PTHR11709">
    <property type="entry name" value="MULTI-COPPER OXIDASE"/>
    <property type="match status" value="1"/>
</dbReference>
<evidence type="ECO:0000256" key="3">
    <source>
        <dbReference type="ARBA" id="ARBA00010609"/>
    </source>
</evidence>
<dbReference type="SUPFAM" id="SSF49503">
    <property type="entry name" value="Cupredoxins"/>
    <property type="match status" value="2"/>
</dbReference>
<keyword evidence="9" id="KW-0560">Oxidoreductase</keyword>
<keyword evidence="14" id="KW-1185">Reference proteome</keyword>
<dbReference type="PRINTS" id="PR00695">
    <property type="entry name" value="CUNO2RDTASE"/>
</dbReference>
<evidence type="ECO:0000256" key="8">
    <source>
        <dbReference type="ARBA" id="ARBA00022737"/>
    </source>
</evidence>
<evidence type="ECO:0000256" key="6">
    <source>
        <dbReference type="ARBA" id="ARBA00017290"/>
    </source>
</evidence>
<evidence type="ECO:0000256" key="4">
    <source>
        <dbReference type="ARBA" id="ARBA00011233"/>
    </source>
</evidence>
<comment type="cofactor">
    <cofactor evidence="2">
        <name>Cu(2+)</name>
        <dbReference type="ChEBI" id="CHEBI:29036"/>
    </cofactor>
</comment>
<proteinExistence type="inferred from homology"/>